<dbReference type="Gene3D" id="3.40.630.10">
    <property type="entry name" value="Zn peptidases"/>
    <property type="match status" value="1"/>
</dbReference>
<evidence type="ECO:0000313" key="2">
    <source>
        <dbReference type="Proteomes" id="UP000029228"/>
    </source>
</evidence>
<comment type="caution">
    <text evidence="1">The sequence shown here is derived from an EMBL/GenBank/DDBJ whole genome shotgun (WGS) entry which is preliminary data.</text>
</comment>
<name>A0A090RU71_9VIBR</name>
<dbReference type="SUPFAM" id="SSF53187">
    <property type="entry name" value="Zn-dependent exopeptidases"/>
    <property type="match status" value="1"/>
</dbReference>
<dbReference type="Proteomes" id="UP000029228">
    <property type="component" value="Unassembled WGS sequence"/>
</dbReference>
<organism evidence="1 2">
    <name type="scientific">Vibrio maritimus</name>
    <dbReference type="NCBI Taxonomy" id="990268"/>
    <lineage>
        <taxon>Bacteria</taxon>
        <taxon>Pseudomonadati</taxon>
        <taxon>Pseudomonadota</taxon>
        <taxon>Gammaproteobacteria</taxon>
        <taxon>Vibrionales</taxon>
        <taxon>Vibrionaceae</taxon>
        <taxon>Vibrio</taxon>
    </lineage>
</organism>
<evidence type="ECO:0000313" key="1">
    <source>
        <dbReference type="EMBL" id="GAL18841.1"/>
    </source>
</evidence>
<accession>A0A090RU71</accession>
<sequence>MTQVNTERLVNHFCDLVKIDSESGNEKAVAEAIAEQLGELGFVVSKLPVPEQYTNGFNVYGRLKVNKKAASYSVLTWTQ</sequence>
<gene>
    <name evidence="1" type="ORF">JCM19235_2264</name>
</gene>
<protein>
    <submittedName>
        <fullName evidence="1">Peptidase M20A family</fullName>
    </submittedName>
</protein>
<dbReference type="EMBL" id="BBMR01000003">
    <property type="protein sequence ID" value="GAL18841.1"/>
    <property type="molecule type" value="Genomic_DNA"/>
</dbReference>
<dbReference type="STRING" id="990268.JCM19235_2264"/>
<keyword evidence="2" id="KW-1185">Reference proteome</keyword>
<proteinExistence type="predicted"/>
<reference evidence="1 2" key="1">
    <citation type="submission" date="2014-09" db="EMBL/GenBank/DDBJ databases">
        <title>Vibrio maritimus JCM 19235. (C45) whole genome shotgun sequence.</title>
        <authorList>
            <person name="Sawabe T."/>
            <person name="Meirelles P."/>
            <person name="Nakanishi M."/>
            <person name="Sayaka M."/>
            <person name="Hattori M."/>
            <person name="Ohkuma M."/>
        </authorList>
    </citation>
    <scope>NUCLEOTIDE SEQUENCE [LARGE SCALE GENOMIC DNA]</scope>
    <source>
        <strain evidence="2">JCM19235</strain>
    </source>
</reference>
<dbReference type="AlphaFoldDB" id="A0A090RU71"/>